<dbReference type="SUPFAM" id="SSF54373">
    <property type="entry name" value="FAD-linked reductases, C-terminal domain"/>
    <property type="match status" value="1"/>
</dbReference>
<evidence type="ECO:0000256" key="5">
    <source>
        <dbReference type="ARBA" id="ARBA00022670"/>
    </source>
</evidence>
<dbReference type="InterPro" id="IPR015947">
    <property type="entry name" value="PUA-like_sf"/>
</dbReference>
<keyword evidence="7 16" id="KW-0378">Hydrolase</keyword>
<dbReference type="FunFam" id="1.10.8.60:FF:000043">
    <property type="entry name" value="Lon protease homolog, mitochondrial"/>
    <property type="match status" value="1"/>
</dbReference>
<dbReference type="FunFam" id="3.30.230.10:FF:000015">
    <property type="entry name" value="Lon protease homolog, mitochondrial"/>
    <property type="match status" value="1"/>
</dbReference>
<feature type="domain" description="Lon proteolytic" evidence="19">
    <location>
        <begin position="1237"/>
        <end position="1425"/>
    </location>
</feature>
<feature type="domain" description="Lon N-terminal" evidence="20">
    <location>
        <begin position="565"/>
        <end position="848"/>
    </location>
</feature>
<dbReference type="GO" id="GO:0034599">
    <property type="term" value="P:cellular response to oxidative stress"/>
    <property type="evidence" value="ECO:0007669"/>
    <property type="project" value="UniProtKB-UniRule"/>
</dbReference>
<dbReference type="Gene3D" id="3.40.50.300">
    <property type="entry name" value="P-loop containing nucleotide triphosphate hydrolases"/>
    <property type="match status" value="1"/>
</dbReference>
<dbReference type="Pfam" id="PF01593">
    <property type="entry name" value="Amino_oxidase"/>
    <property type="match status" value="1"/>
</dbReference>
<evidence type="ECO:0000256" key="1">
    <source>
        <dbReference type="ARBA" id="ARBA00002600"/>
    </source>
</evidence>
<sequence>MSKTILGGGLSGLSAAYYLSKVVSNEQTVLLEFSGRLGGWLRSDRVTKNAVFEQGPRTIRPGGAAGINTLNLLDELSVGLDIRPVIRTNPAAKSRLIYANGELHLLPTSLFSLFSAQKPFSKSIVRHILHDITAKSKPVEDESIYEFTKRRFGVEIADYMIDTIICGICAGSSKEISVNFLMKNLFAYEQKYGSVIKGVIRHMFDAKENLPKAGALAARAKAEKWSVYSFRNGIESLPIQLQATLRSRGTTDIQLQAKCQEINFGAPQQATLHLEDGRTLDSGHIISSIPAKHLASMVERQHPQLAEKLLKIKTVTVGVVNLMYKKNHIKNPAFGFLVPPREKLPILGVIFDSCNQERTDKTVLTVMMGGYWFKSLFGETPSKGTLLKVATDQMKSILNIDEPPEFYQVNILKDCIPQYIVGHQENLRSIREYIGEKQLPLSLCGASYDGVGINDVILSARRAVEGLKYVLLFENIQNEFPEAGPSTSTAESRVALRARSVNSLHLGSPNGVFSRSRLFNNSRSLTSVRYFSSKSNGSDDIAPEEEPYNPQLPATVAVPEVWPHVPVIAISRNIVFPRFIKLIELTNPQLIELIRRKVKLNQPYCGIFLKKSEENESEVVNNVEDVFKVGVFAQIHEMQDLGERLRLVVMAHRRIKITGQIFDNFEEEAKEMGKTMKIHFPAFNTTVNVPKISEESESRGRRKNRVNRLKKSFPEIKTLDEKAPTEKITQEMGEAPKEESQIPGTEPLLMAEVENVVHNKFRQTEEVKALTQEVIKTIRDIISLNPLYRDSLQQMMHQGQRVVDNPVYLSDLGAALTAAESKELQEVLEEMDIPKRLMLSLSLLKKELELSKLQQKIGREVEEKVKQHHRKYILQEQLKVIKKELGLEKEDKDAIGDKFRERIKDKILPQTVSAVIDEELNKLNFLESHSSEFNVTRNYLDWLTSLPWGIQSEENLNLQRASEILDQDHYGMDDIKRRILEFIAVSQLKGSTQGKILCFHGPPGVGKTSIARSIARALNREYFRFSVGGMTDVAEIKGHRRTYVGAMPGKVIQCLKKTRTENPLVLIDEVDKIGKGYSGDPSSALLELLDPEQNSNFLDHYLDVPVDLSKVLFICTANVVDTIPEPLRDRMEMIDMSGYVAEEKLAIAKQYLLPQAMRDSGLKDDQINVGDEALNILIRSYCRESGVRNLQKHIEKVVRKVAYKVVKEETQFIQVGADNLQEFVGKPVFTHDRMYPTTPPGVVMGLAWTAMGGSTLYIETTTRRQPSADKDSEGSLELTGHLGDVMKESAKIALTVARNFLTQQDPENKFLLSSHLHLHVPEGATPKDGPSAGCTIVTALLSLAKNTPIRQDLAMTGEISLMGKVLPVGGIKEKTIAAKRSGVKCIILPEENKKDFNDLPTFITEGLEVHFVSHVNEIYKIAFQE</sequence>
<keyword evidence="6 16" id="KW-0547">Nucleotide-binding</keyword>
<dbReference type="SUPFAM" id="SSF52540">
    <property type="entry name" value="P-loop containing nucleoside triphosphate hydrolases"/>
    <property type="match status" value="1"/>
</dbReference>
<evidence type="ECO:0000256" key="6">
    <source>
        <dbReference type="ARBA" id="ARBA00022741"/>
    </source>
</evidence>
<evidence type="ECO:0000313" key="22">
    <source>
        <dbReference type="Proteomes" id="UP000030742"/>
    </source>
</evidence>
<dbReference type="FunFam" id="1.20.5.5270:FF:000001">
    <property type="entry name" value="Lon protease homolog, mitochondrial"/>
    <property type="match status" value="1"/>
</dbReference>
<dbReference type="Pfam" id="PF22667">
    <property type="entry name" value="Lon_lid"/>
    <property type="match status" value="1"/>
</dbReference>
<dbReference type="InterPro" id="IPR020568">
    <property type="entry name" value="Ribosomal_Su5_D2-typ_SF"/>
</dbReference>
<dbReference type="PROSITE" id="PS51787">
    <property type="entry name" value="LON_N"/>
    <property type="match status" value="1"/>
</dbReference>
<evidence type="ECO:0000256" key="7">
    <source>
        <dbReference type="ARBA" id="ARBA00022801"/>
    </source>
</evidence>
<dbReference type="GO" id="GO:0003697">
    <property type="term" value="F:single-stranded DNA binding"/>
    <property type="evidence" value="ECO:0007669"/>
    <property type="project" value="TreeGrafter"/>
</dbReference>
<dbReference type="InterPro" id="IPR004815">
    <property type="entry name" value="Lon_bac/euk-typ"/>
</dbReference>
<dbReference type="SUPFAM" id="SSF51905">
    <property type="entry name" value="FAD/NAD(P)-binding domain"/>
    <property type="match status" value="1"/>
</dbReference>
<dbReference type="Gene3D" id="1.10.8.60">
    <property type="match status" value="1"/>
</dbReference>
<dbReference type="InterPro" id="IPR027503">
    <property type="entry name" value="Lonm_euk"/>
</dbReference>
<evidence type="ECO:0000259" key="20">
    <source>
        <dbReference type="PROSITE" id="PS51787"/>
    </source>
</evidence>
<evidence type="ECO:0000256" key="12">
    <source>
        <dbReference type="ARBA" id="ARBA00023128"/>
    </source>
</evidence>
<keyword evidence="12 16" id="KW-0496">Mitochondrion</keyword>
<dbReference type="InterPro" id="IPR027417">
    <property type="entry name" value="P-loop_NTPase"/>
</dbReference>
<dbReference type="InterPro" id="IPR003959">
    <property type="entry name" value="ATPase_AAA_core"/>
</dbReference>
<comment type="catalytic activity">
    <reaction evidence="14">
        <text>protoporphyrinogen IX + 3 O2 = protoporphyrin IX + 3 H2O2</text>
        <dbReference type="Rhea" id="RHEA:25576"/>
        <dbReference type="ChEBI" id="CHEBI:15379"/>
        <dbReference type="ChEBI" id="CHEBI:16240"/>
        <dbReference type="ChEBI" id="CHEBI:57306"/>
        <dbReference type="ChEBI" id="CHEBI:57307"/>
        <dbReference type="EC" id="1.3.3.4"/>
    </reaction>
</comment>
<keyword evidence="13" id="KW-0627">Porphyrin biosynthesis</keyword>
<dbReference type="PANTHER" id="PTHR43718:SF2">
    <property type="entry name" value="LON PROTEASE HOMOLOG, MITOCHONDRIAL"/>
    <property type="match status" value="1"/>
</dbReference>
<dbReference type="GO" id="GO:0004729">
    <property type="term" value="F:oxygen-dependent protoporphyrinogen oxidase activity"/>
    <property type="evidence" value="ECO:0007669"/>
    <property type="project" value="UniProtKB-EC"/>
</dbReference>
<dbReference type="GO" id="GO:0070407">
    <property type="term" value="P:oxidation-dependent protein catabolic process"/>
    <property type="evidence" value="ECO:0007669"/>
    <property type="project" value="UniProtKB-UniRule"/>
</dbReference>
<feature type="active site" evidence="16 17">
    <location>
        <position position="1331"/>
    </location>
</feature>
<dbReference type="PRINTS" id="PR00830">
    <property type="entry name" value="ENDOLAPTASE"/>
</dbReference>
<dbReference type="GO" id="GO:0016887">
    <property type="term" value="F:ATP hydrolysis activity"/>
    <property type="evidence" value="ECO:0007669"/>
    <property type="project" value="UniProtKB-UniRule"/>
</dbReference>
<dbReference type="GO" id="GO:0004176">
    <property type="term" value="F:ATP-dependent peptidase activity"/>
    <property type="evidence" value="ECO:0007669"/>
    <property type="project" value="UniProtKB-UniRule"/>
</dbReference>
<dbReference type="InterPro" id="IPR054594">
    <property type="entry name" value="Lon_lid"/>
</dbReference>
<dbReference type="FunFam" id="1.20.58.1480:FF:000002">
    <property type="entry name" value="Lon protease homolog, mitochondrial"/>
    <property type="match status" value="1"/>
</dbReference>
<comment type="function">
    <text evidence="16">ATP-dependent serine protease that mediates the selective degradation of misfolded, unassembled or oxidatively damaged polypeptides as well as certain short-lived regulatory proteins in the mitochondrial matrix. May also have a chaperone function in the assembly of inner membrane protein complexes. Participates in the regulation of mitochondrial gene expression and in the maintenance of the integrity of the mitochondrial genome. Binds to mitochondrial DNA in a site-specific manner.</text>
</comment>
<dbReference type="PROSITE" id="PS01046">
    <property type="entry name" value="LON_SER"/>
    <property type="match status" value="1"/>
</dbReference>
<dbReference type="InterPro" id="IPR027065">
    <property type="entry name" value="Lon_Prtase"/>
</dbReference>
<feature type="active site" evidence="16 17">
    <location>
        <position position="1374"/>
    </location>
</feature>
<comment type="similarity">
    <text evidence="16 17 18">Belongs to the peptidase S16 family.</text>
</comment>
<dbReference type="InterPro" id="IPR003111">
    <property type="entry name" value="Lon_prtase_N"/>
</dbReference>
<dbReference type="SMART" id="SM00382">
    <property type="entry name" value="AAA"/>
    <property type="match status" value="1"/>
</dbReference>
<dbReference type="PANTHER" id="PTHR43718">
    <property type="entry name" value="LON PROTEASE"/>
    <property type="match status" value="1"/>
</dbReference>
<dbReference type="STRING" id="77166.U4UB30"/>
<evidence type="ECO:0000256" key="9">
    <source>
        <dbReference type="ARBA" id="ARBA00022840"/>
    </source>
</evidence>
<comment type="catalytic activity">
    <reaction evidence="15 16">
        <text>Hydrolysis of proteins in presence of ATP.</text>
        <dbReference type="EC" id="3.4.21.53"/>
    </reaction>
</comment>
<dbReference type="CDD" id="cd19500">
    <property type="entry name" value="RecA-like_Lon"/>
    <property type="match status" value="1"/>
</dbReference>
<dbReference type="InterPro" id="IPR014721">
    <property type="entry name" value="Ribsml_uS5_D2-typ_fold_subgr"/>
</dbReference>
<evidence type="ECO:0000256" key="4">
    <source>
        <dbReference type="ARBA" id="ARBA00010551"/>
    </source>
</evidence>
<dbReference type="SUPFAM" id="SSF54211">
    <property type="entry name" value="Ribosomal protein S5 domain 2-like"/>
    <property type="match status" value="1"/>
</dbReference>
<dbReference type="GO" id="GO:0051131">
    <property type="term" value="P:chaperone-mediated protein complex assembly"/>
    <property type="evidence" value="ECO:0007669"/>
    <property type="project" value="UniProtKB-UniRule"/>
</dbReference>
<dbReference type="InterPro" id="IPR002937">
    <property type="entry name" value="Amino_oxidase"/>
</dbReference>
<dbReference type="Pfam" id="PF02190">
    <property type="entry name" value="LON_substr_bdg"/>
    <property type="match status" value="1"/>
</dbReference>
<dbReference type="FunFam" id="3.50.50.60:FF:000193">
    <property type="entry name" value="Protoporphyrinogen oxidase"/>
    <property type="match status" value="1"/>
</dbReference>
<dbReference type="HAMAP" id="MF_03120">
    <property type="entry name" value="lonm_euk"/>
    <property type="match status" value="1"/>
</dbReference>
<dbReference type="Pfam" id="PF00004">
    <property type="entry name" value="AAA"/>
    <property type="match status" value="1"/>
</dbReference>
<keyword evidence="11 16" id="KW-0238">DNA-binding</keyword>
<dbReference type="GO" id="GO:0043565">
    <property type="term" value="F:sequence-specific DNA binding"/>
    <property type="evidence" value="ECO:0007669"/>
    <property type="project" value="UniProtKB-UniRule"/>
</dbReference>
<dbReference type="FunFam" id="3.40.50.300:FF:000021">
    <property type="entry name" value="Lon protease homolog"/>
    <property type="match status" value="1"/>
</dbReference>
<dbReference type="InterPro" id="IPR003593">
    <property type="entry name" value="AAA+_ATPase"/>
</dbReference>
<dbReference type="InterPro" id="IPR008268">
    <property type="entry name" value="Peptidase_S16_AS"/>
</dbReference>
<dbReference type="EC" id="3.4.21.53" evidence="16"/>
<dbReference type="GO" id="GO:0005524">
    <property type="term" value="F:ATP binding"/>
    <property type="evidence" value="ECO:0007669"/>
    <property type="project" value="UniProtKB-UniRule"/>
</dbReference>
<protein>
    <recommendedName>
        <fullName evidence="16">Lon protease homolog, mitochondrial</fullName>
        <ecNumber evidence="16">3.4.21.53</ecNumber>
    </recommendedName>
</protein>
<dbReference type="Gene3D" id="3.30.230.10">
    <property type="match status" value="1"/>
</dbReference>
<evidence type="ECO:0000256" key="14">
    <source>
        <dbReference type="ARBA" id="ARBA00047554"/>
    </source>
</evidence>
<dbReference type="GO" id="GO:0005759">
    <property type="term" value="C:mitochondrial matrix"/>
    <property type="evidence" value="ECO:0007669"/>
    <property type="project" value="UniProtKB-SubCell"/>
</dbReference>
<dbReference type="InterPro" id="IPR004572">
    <property type="entry name" value="Protoporphyrinogen_oxidase"/>
</dbReference>
<dbReference type="Gene3D" id="2.30.130.40">
    <property type="entry name" value="LON domain-like"/>
    <property type="match status" value="1"/>
</dbReference>
<evidence type="ECO:0000256" key="2">
    <source>
        <dbReference type="ARBA" id="ARBA00004305"/>
    </source>
</evidence>
<dbReference type="Gene3D" id="1.20.58.1480">
    <property type="match status" value="1"/>
</dbReference>
<evidence type="ECO:0000256" key="10">
    <source>
        <dbReference type="ARBA" id="ARBA00022946"/>
    </source>
</evidence>
<dbReference type="UniPathway" id="UPA00251">
    <property type="reaction ID" value="UER00324"/>
</dbReference>
<dbReference type="Proteomes" id="UP000030742">
    <property type="component" value="Unassembled WGS sequence"/>
</dbReference>
<dbReference type="SMART" id="SM00464">
    <property type="entry name" value="LON"/>
    <property type="match status" value="1"/>
</dbReference>
<evidence type="ECO:0000256" key="3">
    <source>
        <dbReference type="ARBA" id="ARBA00005073"/>
    </source>
</evidence>
<name>U4UB30_DENPD</name>
<dbReference type="OrthoDB" id="2411602at2759"/>
<feature type="binding site" evidence="16">
    <location>
        <begin position="1001"/>
        <end position="1008"/>
    </location>
    <ligand>
        <name>ATP</name>
        <dbReference type="ChEBI" id="CHEBI:30616"/>
    </ligand>
</feature>
<keyword evidence="9 16" id="KW-0067">ATP-binding</keyword>
<keyword evidence="10" id="KW-0809">Transit peptide</keyword>
<evidence type="ECO:0000256" key="13">
    <source>
        <dbReference type="ARBA" id="ARBA00023244"/>
    </source>
</evidence>
<keyword evidence="8 16" id="KW-0720">Serine protease</keyword>
<dbReference type="GO" id="GO:0006782">
    <property type="term" value="P:protoporphyrinogen IX biosynthetic process"/>
    <property type="evidence" value="ECO:0007669"/>
    <property type="project" value="UniProtKB-UniPathway"/>
</dbReference>
<organism evidence="21 22">
    <name type="scientific">Dendroctonus ponderosae</name>
    <name type="common">Mountain pine beetle</name>
    <dbReference type="NCBI Taxonomy" id="77166"/>
    <lineage>
        <taxon>Eukaryota</taxon>
        <taxon>Metazoa</taxon>
        <taxon>Ecdysozoa</taxon>
        <taxon>Arthropoda</taxon>
        <taxon>Hexapoda</taxon>
        <taxon>Insecta</taxon>
        <taxon>Pterygota</taxon>
        <taxon>Neoptera</taxon>
        <taxon>Endopterygota</taxon>
        <taxon>Coleoptera</taxon>
        <taxon>Polyphaga</taxon>
        <taxon>Cucujiformia</taxon>
        <taxon>Curculionidae</taxon>
        <taxon>Scolytinae</taxon>
        <taxon>Dendroctonus</taxon>
    </lineage>
</organism>
<evidence type="ECO:0000256" key="16">
    <source>
        <dbReference type="HAMAP-Rule" id="MF_03120"/>
    </source>
</evidence>
<dbReference type="FunFam" id="2.30.130.40:FF:000004">
    <property type="entry name" value="Lon protease homolog, mitochondrial"/>
    <property type="match status" value="1"/>
</dbReference>
<dbReference type="GO" id="GO:0007005">
    <property type="term" value="P:mitochondrion organization"/>
    <property type="evidence" value="ECO:0007669"/>
    <property type="project" value="TreeGrafter"/>
</dbReference>
<evidence type="ECO:0000259" key="19">
    <source>
        <dbReference type="PROSITE" id="PS51786"/>
    </source>
</evidence>
<dbReference type="EMBL" id="KB631924">
    <property type="protein sequence ID" value="ERL87165.1"/>
    <property type="molecule type" value="Genomic_DNA"/>
</dbReference>
<reference evidence="21 22" key="1">
    <citation type="journal article" date="2013" name="Genome Biol.">
        <title>Draft genome of the mountain pine beetle, Dendroctonus ponderosae Hopkins, a major forest pest.</title>
        <authorList>
            <person name="Keeling C.I."/>
            <person name="Yuen M.M."/>
            <person name="Liao N.Y."/>
            <person name="Docking T.R."/>
            <person name="Chan S.K."/>
            <person name="Taylor G.A."/>
            <person name="Palmquist D.L."/>
            <person name="Jackman S.D."/>
            <person name="Nguyen A."/>
            <person name="Li M."/>
            <person name="Henderson H."/>
            <person name="Janes J.K."/>
            <person name="Zhao Y."/>
            <person name="Pandoh P."/>
            <person name="Moore R."/>
            <person name="Sperling F.A."/>
            <person name="Huber D.P."/>
            <person name="Birol I."/>
            <person name="Jones S.J."/>
            <person name="Bohlmann J."/>
        </authorList>
    </citation>
    <scope>NUCLEOTIDE SEQUENCE</scope>
</reference>
<dbReference type="GO" id="GO:0006515">
    <property type="term" value="P:protein quality control for misfolded or incompletely synthesized proteins"/>
    <property type="evidence" value="ECO:0007669"/>
    <property type="project" value="UniProtKB-UniRule"/>
</dbReference>
<accession>U4UB30</accession>
<comment type="function">
    <text evidence="1">Catalyzes the 6-electron oxidation of protoporphyrinogen-IX to form protoporphyrin-IX.</text>
</comment>
<dbReference type="InterPro" id="IPR046336">
    <property type="entry name" value="Lon_prtase_N_sf"/>
</dbReference>
<evidence type="ECO:0000256" key="17">
    <source>
        <dbReference type="PROSITE-ProRule" id="PRU01122"/>
    </source>
</evidence>
<dbReference type="Gene3D" id="1.20.5.5270">
    <property type="match status" value="1"/>
</dbReference>
<evidence type="ECO:0000313" key="21">
    <source>
        <dbReference type="EMBL" id="ERL87165.1"/>
    </source>
</evidence>
<dbReference type="NCBIfam" id="TIGR00562">
    <property type="entry name" value="proto_IX_ox"/>
    <property type="match status" value="1"/>
</dbReference>
<comment type="subcellular location">
    <subcellularLocation>
        <location evidence="2 16">Mitochondrion matrix</location>
    </subcellularLocation>
</comment>
<evidence type="ECO:0000256" key="8">
    <source>
        <dbReference type="ARBA" id="ARBA00022825"/>
    </source>
</evidence>
<comment type="subunit">
    <text evidence="16">Homohexamer or homoheptamer. Organized in a ring with a central cavity.</text>
</comment>
<dbReference type="PROSITE" id="PS51786">
    <property type="entry name" value="LON_PROTEOLYTIC"/>
    <property type="match status" value="1"/>
</dbReference>
<dbReference type="GO" id="GO:0004252">
    <property type="term" value="F:serine-type endopeptidase activity"/>
    <property type="evidence" value="ECO:0007669"/>
    <property type="project" value="UniProtKB-UniRule"/>
</dbReference>
<evidence type="ECO:0000256" key="11">
    <source>
        <dbReference type="ARBA" id="ARBA00023125"/>
    </source>
</evidence>
<evidence type="ECO:0000256" key="18">
    <source>
        <dbReference type="RuleBase" id="RU000591"/>
    </source>
</evidence>
<dbReference type="NCBIfam" id="TIGR00763">
    <property type="entry name" value="lon"/>
    <property type="match status" value="1"/>
</dbReference>
<dbReference type="Pfam" id="PF05362">
    <property type="entry name" value="Lon_C"/>
    <property type="match status" value="1"/>
</dbReference>
<comment type="pathway">
    <text evidence="3">Porphyrin-containing compound metabolism; protoporphyrin-IX biosynthesis; protoporphyrin-IX from protoporphyrinogen-IX: step 1/1.</text>
</comment>
<dbReference type="SUPFAM" id="SSF88697">
    <property type="entry name" value="PUA domain-like"/>
    <property type="match status" value="1"/>
</dbReference>
<gene>
    <name evidence="21" type="ORF">D910_04565</name>
</gene>
<evidence type="ECO:0000256" key="15">
    <source>
        <dbReference type="ARBA" id="ARBA00050665"/>
    </source>
</evidence>
<proteinExistence type="inferred from homology"/>
<dbReference type="InterPro" id="IPR008269">
    <property type="entry name" value="Lon_proteolytic"/>
</dbReference>
<dbReference type="InterPro" id="IPR036188">
    <property type="entry name" value="FAD/NAD-bd_sf"/>
</dbReference>
<dbReference type="Gene3D" id="3.50.50.60">
    <property type="entry name" value="FAD/NAD(P)-binding domain"/>
    <property type="match status" value="1"/>
</dbReference>
<keyword evidence="5 16" id="KW-0645">Protease</keyword>
<comment type="similarity">
    <text evidence="4">Belongs to the protoporphyrinogen/coproporphyrinogen oxidase family. Protoporphyrinogen oxidase subfamily.</text>
</comment>